<proteinExistence type="predicted"/>
<comment type="caution">
    <text evidence="2">The sequence shown here is derived from an EMBL/GenBank/DDBJ whole genome shotgun (WGS) entry which is preliminary data.</text>
</comment>
<dbReference type="Proteomes" id="UP001189429">
    <property type="component" value="Unassembled WGS sequence"/>
</dbReference>
<sequence length="615" mass="66672">MARLLAPGGYGLLVSEVCDERACQGCTGLGLQEVGFPGGPLRCASASRDALLFDVFGLPGLLRSPDFLAAGVDPLSVTMLRPWWWRQSASRPRYLVAAVAFRSSGAGAAACTGQCAGLLTRGRCYARGAGAPGRAGQRGAARPGRCRGQPGRPTGGDRMPLRACGAAALLLAASPRARCRAGGSRAGAGGAGTARAAGEEPSCLSEGASTSALLRCIAWRQDAGHSGFEAHTPTEEAEDTAMRYMSNLGKDKGGPQAGPISKVHTQHSLEQFSDFMQTGRGLPRIFALDGGQWGRACDWSEESLGYRYSLENYMRTWILGNSGYLVEDMNVADFVYLPHCATGIFMHVVAKEQIERQGQKKRRPRPRPNGSTETTPASEAYLEYEGSLPLRSTRQVDGTYLMGALKSWARVPEFKTCMDRRSCRFLIVSVYGRHVWRNLAGAFGAKAVFLTHAGLSGWLSQQPSDLFLAHASRRRGRQAGAEPACRAICPLHCQREPPPVLQDDVVLPWIVAFGWTRRSGQHPILARHPRVLQRDSEFVCTGEIARHVPQQSRGRVVRKCLWWRHGGEGLDPESVDSCRRSGRSSPSARASAWRPMGIPRIRAAWSRSSCTAACR</sequence>
<feature type="region of interest" description="Disordered" evidence="1">
    <location>
        <begin position="130"/>
        <end position="159"/>
    </location>
</feature>
<evidence type="ECO:0000256" key="1">
    <source>
        <dbReference type="SAM" id="MobiDB-lite"/>
    </source>
</evidence>
<feature type="compositionally biased region" description="Low complexity" evidence="1">
    <location>
        <begin position="130"/>
        <end position="152"/>
    </location>
</feature>
<evidence type="ECO:0000313" key="2">
    <source>
        <dbReference type="EMBL" id="CAK0823476.1"/>
    </source>
</evidence>
<protein>
    <submittedName>
        <fullName evidence="2">Uncharacterized protein</fullName>
    </submittedName>
</protein>
<gene>
    <name evidence="2" type="ORF">PCOR1329_LOCUS24170</name>
</gene>
<keyword evidence="3" id="KW-1185">Reference proteome</keyword>
<reference evidence="2" key="1">
    <citation type="submission" date="2023-10" db="EMBL/GenBank/DDBJ databases">
        <authorList>
            <person name="Chen Y."/>
            <person name="Shah S."/>
            <person name="Dougan E. K."/>
            <person name="Thang M."/>
            <person name="Chan C."/>
        </authorList>
    </citation>
    <scope>NUCLEOTIDE SEQUENCE [LARGE SCALE GENOMIC DNA]</scope>
</reference>
<feature type="region of interest" description="Disordered" evidence="1">
    <location>
        <begin position="355"/>
        <end position="378"/>
    </location>
</feature>
<name>A0ABN9RZU4_9DINO</name>
<feature type="region of interest" description="Disordered" evidence="1">
    <location>
        <begin position="183"/>
        <end position="202"/>
    </location>
</feature>
<feature type="compositionally biased region" description="Low complexity" evidence="1">
    <location>
        <begin position="583"/>
        <end position="592"/>
    </location>
</feature>
<evidence type="ECO:0000313" key="3">
    <source>
        <dbReference type="Proteomes" id="UP001189429"/>
    </source>
</evidence>
<accession>A0ABN9RZU4</accession>
<dbReference type="EMBL" id="CAUYUJ010008291">
    <property type="protein sequence ID" value="CAK0823476.1"/>
    <property type="molecule type" value="Genomic_DNA"/>
</dbReference>
<feature type="region of interest" description="Disordered" evidence="1">
    <location>
        <begin position="571"/>
        <end position="592"/>
    </location>
</feature>
<organism evidence="2 3">
    <name type="scientific">Prorocentrum cordatum</name>
    <dbReference type="NCBI Taxonomy" id="2364126"/>
    <lineage>
        <taxon>Eukaryota</taxon>
        <taxon>Sar</taxon>
        <taxon>Alveolata</taxon>
        <taxon>Dinophyceae</taxon>
        <taxon>Prorocentrales</taxon>
        <taxon>Prorocentraceae</taxon>
        <taxon>Prorocentrum</taxon>
    </lineage>
</organism>